<comment type="caution">
    <text evidence="2">The sequence shown here is derived from an EMBL/GenBank/DDBJ whole genome shotgun (WGS) entry which is preliminary data.</text>
</comment>
<proteinExistence type="predicted"/>
<dbReference type="Proteomes" id="UP001415169">
    <property type="component" value="Unassembled WGS sequence"/>
</dbReference>
<sequence length="78" mass="8812">MNDVIEELIEILDEVEERIEALADRVAAEAQVEPDFGRPFAATEAAVLGRRIRRLRMAAHEVEHAVQSLEDAKEEDDL</sequence>
<dbReference type="EMBL" id="BAABBV010000001">
    <property type="protein sequence ID" value="GAA4153641.1"/>
    <property type="molecule type" value="Genomic_DNA"/>
</dbReference>
<protein>
    <submittedName>
        <fullName evidence="2">Uncharacterized protein</fullName>
    </submittedName>
</protein>
<keyword evidence="1" id="KW-0175">Coiled coil</keyword>
<keyword evidence="3" id="KW-1185">Reference proteome</keyword>
<name>A0ABP7ZCV8_9MICO</name>
<organism evidence="2 3">
    <name type="scientific">Gryllotalpicola daejeonensis</name>
    <dbReference type="NCBI Taxonomy" id="993087"/>
    <lineage>
        <taxon>Bacteria</taxon>
        <taxon>Bacillati</taxon>
        <taxon>Actinomycetota</taxon>
        <taxon>Actinomycetes</taxon>
        <taxon>Micrococcales</taxon>
        <taxon>Microbacteriaceae</taxon>
        <taxon>Gryllotalpicola</taxon>
    </lineage>
</organism>
<accession>A0ABP7ZCV8</accession>
<reference evidence="2" key="1">
    <citation type="journal article" date="2014" name="Int. J. Syst. Evol. Microbiol.">
        <title>Complete genome of a new Firmicutes species belonging to the dominant human colonic microbiota ('Ruminococcus bicirculans') reveals two chromosomes and a selective capacity to utilize plant glucans.</title>
        <authorList>
            <consortium name="NISC Comparative Sequencing Program"/>
            <person name="Wegmann U."/>
            <person name="Louis P."/>
            <person name="Goesmann A."/>
            <person name="Henrissat B."/>
            <person name="Duncan S.H."/>
            <person name="Flint H.J."/>
        </authorList>
    </citation>
    <scope>NUCLEOTIDE SEQUENCE</scope>
    <source>
        <strain evidence="2">JCM 17590</strain>
    </source>
</reference>
<evidence type="ECO:0000313" key="2">
    <source>
        <dbReference type="EMBL" id="GAA4153641.1"/>
    </source>
</evidence>
<reference evidence="2" key="2">
    <citation type="submission" date="2023-12" db="EMBL/GenBank/DDBJ databases">
        <authorList>
            <person name="Sun Q."/>
            <person name="Inoue M."/>
        </authorList>
    </citation>
    <scope>NUCLEOTIDE SEQUENCE</scope>
    <source>
        <strain evidence="2">JCM 17590</strain>
    </source>
</reference>
<evidence type="ECO:0000256" key="1">
    <source>
        <dbReference type="SAM" id="Coils"/>
    </source>
</evidence>
<dbReference type="RefSeq" id="WP_344789714.1">
    <property type="nucleotide sequence ID" value="NZ_BAABBV010000001.1"/>
</dbReference>
<evidence type="ECO:0000313" key="3">
    <source>
        <dbReference type="Proteomes" id="UP001415169"/>
    </source>
</evidence>
<feature type="coiled-coil region" evidence="1">
    <location>
        <begin position="5"/>
        <end position="75"/>
    </location>
</feature>
<gene>
    <name evidence="2" type="ORF">GCM10022286_00290</name>
</gene>